<dbReference type="RefSeq" id="WP_091286733.1">
    <property type="nucleotide sequence ID" value="NZ_FNON01000001.1"/>
</dbReference>
<reference evidence="2 3" key="1">
    <citation type="submission" date="2016-10" db="EMBL/GenBank/DDBJ databases">
        <authorList>
            <person name="de Groot N.N."/>
        </authorList>
    </citation>
    <scope>NUCLEOTIDE SEQUENCE [LARGE SCALE GENOMIC DNA]</scope>
    <source>
        <strain evidence="2 3">CPCC 202699</strain>
    </source>
</reference>
<protein>
    <recommendedName>
        <fullName evidence="4">Secreted protein</fullName>
    </recommendedName>
</protein>
<evidence type="ECO:0000313" key="2">
    <source>
        <dbReference type="EMBL" id="SDW53560.1"/>
    </source>
</evidence>
<sequence>MRRFLTVVLAGAVLGALAVAPARATTAGDWRCEERSFSTTGQQPMGYGFVGKSGPGAANHYWMEERVVFESGKAEYRFETAFRVNCGSIFFPPVTTLITPVSASGQLPCISPGNYSEVVDGKIVDHRLIGAKTSLAPFKLSGTTYWLPSNYRYWHTMRQDSPGVWHWSDSSVAKCPA</sequence>
<evidence type="ECO:0008006" key="4">
    <source>
        <dbReference type="Google" id="ProtNLM"/>
    </source>
</evidence>
<proteinExistence type="predicted"/>
<dbReference type="OrthoDB" id="3638761at2"/>
<evidence type="ECO:0000313" key="3">
    <source>
        <dbReference type="Proteomes" id="UP000199515"/>
    </source>
</evidence>
<keyword evidence="3" id="KW-1185">Reference proteome</keyword>
<dbReference type="AlphaFoldDB" id="A0A1H2UBV4"/>
<dbReference type="STRING" id="589385.SAMN05421504_101842"/>
<name>A0A1H2UBV4_9PSEU</name>
<dbReference type="Proteomes" id="UP000199515">
    <property type="component" value="Unassembled WGS sequence"/>
</dbReference>
<feature type="signal peptide" evidence="1">
    <location>
        <begin position="1"/>
        <end position="24"/>
    </location>
</feature>
<accession>A0A1H2UBV4</accession>
<evidence type="ECO:0000256" key="1">
    <source>
        <dbReference type="SAM" id="SignalP"/>
    </source>
</evidence>
<feature type="chain" id="PRO_5011478995" description="Secreted protein" evidence="1">
    <location>
        <begin position="25"/>
        <end position="177"/>
    </location>
</feature>
<dbReference type="EMBL" id="FNON01000001">
    <property type="protein sequence ID" value="SDW53560.1"/>
    <property type="molecule type" value="Genomic_DNA"/>
</dbReference>
<organism evidence="2 3">
    <name type="scientific">Amycolatopsis xylanica</name>
    <dbReference type="NCBI Taxonomy" id="589385"/>
    <lineage>
        <taxon>Bacteria</taxon>
        <taxon>Bacillati</taxon>
        <taxon>Actinomycetota</taxon>
        <taxon>Actinomycetes</taxon>
        <taxon>Pseudonocardiales</taxon>
        <taxon>Pseudonocardiaceae</taxon>
        <taxon>Amycolatopsis</taxon>
    </lineage>
</organism>
<keyword evidence="1" id="KW-0732">Signal</keyword>
<gene>
    <name evidence="2" type="ORF">SAMN05421504_101842</name>
</gene>